<evidence type="ECO:0000313" key="2">
    <source>
        <dbReference type="Proteomes" id="UP000604046"/>
    </source>
</evidence>
<proteinExistence type="predicted"/>
<reference evidence="1" key="1">
    <citation type="submission" date="2021-02" db="EMBL/GenBank/DDBJ databases">
        <authorList>
            <person name="Dougan E. K."/>
            <person name="Rhodes N."/>
            <person name="Thang M."/>
            <person name="Chan C."/>
        </authorList>
    </citation>
    <scope>NUCLEOTIDE SEQUENCE</scope>
</reference>
<dbReference type="AlphaFoldDB" id="A0A812S662"/>
<name>A0A812S662_9DINO</name>
<comment type="caution">
    <text evidence="1">The sequence shown here is derived from an EMBL/GenBank/DDBJ whole genome shotgun (WGS) entry which is preliminary data.</text>
</comment>
<sequence>MLDRQAHLGSDFKSVGLTCQMSNVGLSIIMLCLQRALTRTIVMSDSACQLSVVSSAAQARDRLTTWDWTCSYLLIHGAPGEFNFRGDAWLWYLVVSVVESVSVCHCVCRA</sequence>
<accession>A0A812S662</accession>
<gene>
    <name evidence="1" type="ORF">SNAT2548_LOCUS26006</name>
</gene>
<dbReference type="EMBL" id="CAJNDS010002413">
    <property type="protein sequence ID" value="CAE7465821.1"/>
    <property type="molecule type" value="Genomic_DNA"/>
</dbReference>
<protein>
    <submittedName>
        <fullName evidence="1">Uncharacterized protein</fullName>
    </submittedName>
</protein>
<organism evidence="1 2">
    <name type="scientific">Symbiodinium natans</name>
    <dbReference type="NCBI Taxonomy" id="878477"/>
    <lineage>
        <taxon>Eukaryota</taxon>
        <taxon>Sar</taxon>
        <taxon>Alveolata</taxon>
        <taxon>Dinophyceae</taxon>
        <taxon>Suessiales</taxon>
        <taxon>Symbiodiniaceae</taxon>
        <taxon>Symbiodinium</taxon>
    </lineage>
</organism>
<dbReference type="Proteomes" id="UP000604046">
    <property type="component" value="Unassembled WGS sequence"/>
</dbReference>
<keyword evidence="2" id="KW-1185">Reference proteome</keyword>
<evidence type="ECO:0000313" key="1">
    <source>
        <dbReference type="EMBL" id="CAE7465821.1"/>
    </source>
</evidence>